<reference evidence="2 3" key="1">
    <citation type="journal article" date="2018" name="Mol. Biol. Evol.">
        <title>Broad Genomic Sampling Reveals a Smut Pathogenic Ancestry of the Fungal Clade Ustilaginomycotina.</title>
        <authorList>
            <person name="Kijpornyongpan T."/>
            <person name="Mondo S.J."/>
            <person name="Barry K."/>
            <person name="Sandor L."/>
            <person name="Lee J."/>
            <person name="Lipzen A."/>
            <person name="Pangilinan J."/>
            <person name="LaButti K."/>
            <person name="Hainaut M."/>
            <person name="Henrissat B."/>
            <person name="Grigoriev I.V."/>
            <person name="Spatafora J.W."/>
            <person name="Aime M.C."/>
        </authorList>
    </citation>
    <scope>NUCLEOTIDE SEQUENCE [LARGE SCALE GENOMIC DNA]</scope>
    <source>
        <strain evidence="2 3">MCA 5214</strain>
    </source>
</reference>
<dbReference type="EMBL" id="KZ819668">
    <property type="protein sequence ID" value="PWN27486.1"/>
    <property type="molecule type" value="Genomic_DNA"/>
</dbReference>
<proteinExistence type="predicted"/>
<evidence type="ECO:0000256" key="1">
    <source>
        <dbReference type="SAM" id="MobiDB-lite"/>
    </source>
</evidence>
<organism evidence="2 3">
    <name type="scientific">Jaminaea rosea</name>
    <dbReference type="NCBI Taxonomy" id="1569628"/>
    <lineage>
        <taxon>Eukaryota</taxon>
        <taxon>Fungi</taxon>
        <taxon>Dikarya</taxon>
        <taxon>Basidiomycota</taxon>
        <taxon>Ustilaginomycotina</taxon>
        <taxon>Exobasidiomycetes</taxon>
        <taxon>Microstromatales</taxon>
        <taxon>Microstromatales incertae sedis</taxon>
        <taxon>Jaminaea</taxon>
    </lineage>
</organism>
<gene>
    <name evidence="2" type="ORF">BDZ90DRAFT_180508</name>
</gene>
<name>A0A316UQB6_9BASI</name>
<feature type="region of interest" description="Disordered" evidence="1">
    <location>
        <begin position="258"/>
        <end position="282"/>
    </location>
</feature>
<dbReference type="Proteomes" id="UP000245884">
    <property type="component" value="Unassembled WGS sequence"/>
</dbReference>
<protein>
    <submittedName>
        <fullName evidence="2">Uncharacterized protein</fullName>
    </submittedName>
</protein>
<keyword evidence="3" id="KW-1185">Reference proteome</keyword>
<dbReference type="RefSeq" id="XP_025362098.1">
    <property type="nucleotide sequence ID" value="XM_025503765.1"/>
</dbReference>
<dbReference type="InterPro" id="IPR003615">
    <property type="entry name" value="HNH_nuc"/>
</dbReference>
<dbReference type="AlphaFoldDB" id="A0A316UQB6"/>
<dbReference type="CDD" id="cd00085">
    <property type="entry name" value="HNHc"/>
    <property type="match status" value="1"/>
</dbReference>
<evidence type="ECO:0000313" key="3">
    <source>
        <dbReference type="Proteomes" id="UP000245884"/>
    </source>
</evidence>
<dbReference type="GeneID" id="37025588"/>
<accession>A0A316UQB6</accession>
<dbReference type="Gene3D" id="1.10.30.50">
    <property type="match status" value="1"/>
</dbReference>
<evidence type="ECO:0000313" key="2">
    <source>
        <dbReference type="EMBL" id="PWN27486.1"/>
    </source>
</evidence>
<sequence length="282" mass="31629">MQLQQMIKIWWPSARHTRGSSVKVTDDQGIARTWLSEAKPAIGQHKLAIAVAALVTLPDPLHVKHSDLLDDDVVKSIEEARQRRKEWAHQAVVVAPPDLLQRYKDNESDVRTRDLNSFINAAVFLALERESLSSADQGYDDAFKLLFVITKKQLQASLDCRLCGQEMTTDETLYHRDGFWGEVCCNARNASIDCIVPRVLGGIYEELNIQLVCNACNRSKHHHTAEQGKLIVALLGEASAKTELINGFISVRPEYQRSPVAPSFRPRSSSRDEAADRSASWI</sequence>